<proteinExistence type="predicted"/>
<dbReference type="AlphaFoldDB" id="A0A1V4ARP7"/>
<dbReference type="Proteomes" id="UP000189681">
    <property type="component" value="Unassembled WGS sequence"/>
</dbReference>
<evidence type="ECO:0000313" key="2">
    <source>
        <dbReference type="Proteomes" id="UP000189681"/>
    </source>
</evidence>
<organism evidence="1 2">
    <name type="scientific">Candidatus Brocadia carolinensis</name>
    <dbReference type="NCBI Taxonomy" id="1004156"/>
    <lineage>
        <taxon>Bacteria</taxon>
        <taxon>Pseudomonadati</taxon>
        <taxon>Planctomycetota</taxon>
        <taxon>Candidatus Brocadiia</taxon>
        <taxon>Candidatus Brocadiales</taxon>
        <taxon>Candidatus Brocadiaceae</taxon>
        <taxon>Candidatus Brocadia</taxon>
    </lineage>
</organism>
<reference evidence="1 2" key="1">
    <citation type="journal article" date="2017" name="Water Res.">
        <title>Discovery and metagenomic analysis of an anammox bacterial enrichment related to Candidatus "Brocadia caroliniensis" in a full-scale glycerol-fed nitritation-denitritation separate centrate treatment process.</title>
        <authorList>
            <person name="Park H."/>
            <person name="Brotto A.C."/>
            <person name="van Loosdrecht M.C."/>
            <person name="Chandran K."/>
        </authorList>
    </citation>
    <scope>NUCLEOTIDE SEQUENCE [LARGE SCALE GENOMIC DNA]</scope>
    <source>
        <strain evidence="1">26THWARD</strain>
    </source>
</reference>
<protein>
    <submittedName>
        <fullName evidence="1">Uncharacterized protein</fullName>
    </submittedName>
</protein>
<dbReference type="EMBL" id="AYTS01000115">
    <property type="protein sequence ID" value="OOP55808.1"/>
    <property type="molecule type" value="Genomic_DNA"/>
</dbReference>
<comment type="caution">
    <text evidence="1">The sequence shown here is derived from an EMBL/GenBank/DDBJ whole genome shotgun (WGS) entry which is preliminary data.</text>
</comment>
<gene>
    <name evidence="1" type="ORF">AYP45_12750</name>
</gene>
<sequence length="68" mass="7494">MLRPPPRTIDIAIMGNFQKTELLPKMKTGTLPVLARCFLYSARKRKTGGNGNQEGSIPDFLLPFMGTG</sequence>
<evidence type="ECO:0000313" key="1">
    <source>
        <dbReference type="EMBL" id="OOP55808.1"/>
    </source>
</evidence>
<accession>A0A1V4ARP7</accession>
<name>A0A1V4ARP7_9BACT</name>